<dbReference type="InterPro" id="IPR041662">
    <property type="entry name" value="SusD-like_2"/>
</dbReference>
<dbReference type="SUPFAM" id="SSF48452">
    <property type="entry name" value="TPR-like"/>
    <property type="match status" value="1"/>
</dbReference>
<keyword evidence="1" id="KW-0449">Lipoprotein</keyword>
<dbReference type="Pfam" id="PF12771">
    <property type="entry name" value="SusD-like_2"/>
    <property type="match status" value="1"/>
</dbReference>
<evidence type="ECO:0000313" key="1">
    <source>
        <dbReference type="EMBL" id="MDJ1501904.1"/>
    </source>
</evidence>
<dbReference type="Gene3D" id="1.25.40.390">
    <property type="match status" value="1"/>
</dbReference>
<accession>A0AAE3R5M7</accession>
<comment type="caution">
    <text evidence="1">The sequence shown here is derived from an EMBL/GenBank/DDBJ whole genome shotgun (WGS) entry which is preliminary data.</text>
</comment>
<evidence type="ECO:0000313" key="2">
    <source>
        <dbReference type="Proteomes" id="UP001232063"/>
    </source>
</evidence>
<dbReference type="RefSeq" id="WP_314511626.1">
    <property type="nucleotide sequence ID" value="NZ_JASJOU010000004.1"/>
</dbReference>
<dbReference type="Proteomes" id="UP001232063">
    <property type="component" value="Unassembled WGS sequence"/>
</dbReference>
<dbReference type="EMBL" id="JASJOU010000004">
    <property type="protein sequence ID" value="MDJ1501904.1"/>
    <property type="molecule type" value="Genomic_DNA"/>
</dbReference>
<sequence>MKKYIYTIALAISLIGLSSCEGFLDVNDNPNQAVSSTPDLVIAAALNNTAARLAHHEIGAFWVGQWSPTGSVSGFNEQKTYDITTNFLNGTWIGIYDNLQDYLYVEQNAANRKSLSGIAKVMKAYNYQLLVDMYNNVPYSDALKGTASIRPQYDEGQVIYDNLITVLDDAIVDLTVPVSGDNPSAGSADIYFGGNITKWRKFANTLKLRILLRQINVAGKENYIKEQIAKIAAEGSGFLGADENVLSNPGYTKSSGKMNQFYESYGFTAADKKAGNRDFYCYSKFFVDNMKSTNDMARLARLATTATAAPYTGQYRGPEFGEGNDDYLATKVSLFGPAIADPPKALDGTNDNGYARAMVVMTAAESFFLQAEAVQRGYLSGDAKTLFESGITESFKLLGVADASTAASDYYNQSISNVSWNSSSDKIEAIVYQKWVALTSYNGFEAWCEYRRTGVPDVPLSTRAIGIQQPVRILYPASEYSTNAANVKGQGTISQFTSKIFWIK</sequence>
<reference evidence="1" key="1">
    <citation type="submission" date="2023-05" db="EMBL/GenBank/DDBJ databases">
        <authorList>
            <person name="Zhang X."/>
        </authorList>
    </citation>
    <scope>NUCLEOTIDE SEQUENCE</scope>
    <source>
        <strain evidence="1">BD1B2-1</strain>
    </source>
</reference>
<dbReference type="PROSITE" id="PS51257">
    <property type="entry name" value="PROKAR_LIPOPROTEIN"/>
    <property type="match status" value="1"/>
</dbReference>
<name>A0AAE3R5M7_9BACT</name>
<organism evidence="1 2">
    <name type="scientific">Xanthocytophaga agilis</name>
    <dbReference type="NCBI Taxonomy" id="3048010"/>
    <lineage>
        <taxon>Bacteria</taxon>
        <taxon>Pseudomonadati</taxon>
        <taxon>Bacteroidota</taxon>
        <taxon>Cytophagia</taxon>
        <taxon>Cytophagales</taxon>
        <taxon>Rhodocytophagaceae</taxon>
        <taxon>Xanthocytophaga</taxon>
    </lineage>
</organism>
<dbReference type="InterPro" id="IPR011990">
    <property type="entry name" value="TPR-like_helical_dom_sf"/>
</dbReference>
<gene>
    <name evidence="1" type="ORF">QNI22_14655</name>
</gene>
<dbReference type="AlphaFoldDB" id="A0AAE3R5M7"/>
<proteinExistence type="predicted"/>
<protein>
    <submittedName>
        <fullName evidence="1">SusD/RagB family nutrient-binding outer membrane lipoprotein</fullName>
    </submittedName>
</protein>
<keyword evidence="2" id="KW-1185">Reference proteome</keyword>